<dbReference type="PANTHER" id="PTHR11904">
    <property type="entry name" value="METHYLTHIOADENOSINE/PURINE NUCLEOSIDE PHOSPHORYLASE"/>
    <property type="match status" value="1"/>
</dbReference>
<dbReference type="SUPFAM" id="SSF53167">
    <property type="entry name" value="Purine and uridine phosphorylases"/>
    <property type="match status" value="1"/>
</dbReference>
<comment type="catalytic activity">
    <reaction evidence="9">
        <text>2'-deoxyinosine + phosphate = 2-deoxy-alpha-D-ribose 1-phosphate + hypoxanthine</text>
        <dbReference type="Rhea" id="RHEA:27750"/>
        <dbReference type="ChEBI" id="CHEBI:17368"/>
        <dbReference type="ChEBI" id="CHEBI:28997"/>
        <dbReference type="ChEBI" id="CHEBI:43474"/>
        <dbReference type="ChEBI" id="CHEBI:57259"/>
        <dbReference type="EC" id="2.4.2.1"/>
    </reaction>
</comment>
<protein>
    <recommendedName>
        <fullName evidence="4">Purine nucleoside phosphorylase</fullName>
        <ecNumber evidence="3">2.4.2.1</ecNumber>
    </recommendedName>
    <alternativeName>
        <fullName evidence="12">Inosine phosphorylase</fullName>
    </alternativeName>
    <alternativeName>
        <fullName evidence="11">Inosine-guanosine phosphorylase</fullName>
    </alternativeName>
</protein>
<dbReference type="GeneID" id="115261050"/>
<comment type="catalytic activity">
    <reaction evidence="8">
        <text>2'-deoxyguanosine + phosphate = 2-deoxy-alpha-D-ribose 1-phosphate + guanine</text>
        <dbReference type="Rhea" id="RHEA:27738"/>
        <dbReference type="ChEBI" id="CHEBI:16235"/>
        <dbReference type="ChEBI" id="CHEBI:17172"/>
        <dbReference type="ChEBI" id="CHEBI:43474"/>
        <dbReference type="ChEBI" id="CHEBI:57259"/>
        <dbReference type="EC" id="2.4.2.1"/>
    </reaction>
</comment>
<proteinExistence type="inferred from homology"/>
<dbReference type="InterPro" id="IPR011268">
    <property type="entry name" value="Purine_phosphorylase"/>
</dbReference>
<organism evidence="14 15">
    <name type="scientific">Aedes albopictus</name>
    <name type="common">Asian tiger mosquito</name>
    <name type="synonym">Stegomyia albopicta</name>
    <dbReference type="NCBI Taxonomy" id="7160"/>
    <lineage>
        <taxon>Eukaryota</taxon>
        <taxon>Metazoa</taxon>
        <taxon>Ecdysozoa</taxon>
        <taxon>Arthropoda</taxon>
        <taxon>Hexapoda</taxon>
        <taxon>Insecta</taxon>
        <taxon>Pterygota</taxon>
        <taxon>Neoptera</taxon>
        <taxon>Endopterygota</taxon>
        <taxon>Diptera</taxon>
        <taxon>Nematocera</taxon>
        <taxon>Culicoidea</taxon>
        <taxon>Culicidae</taxon>
        <taxon>Culicinae</taxon>
        <taxon>Aedini</taxon>
        <taxon>Aedes</taxon>
        <taxon>Stegomyia</taxon>
    </lineage>
</organism>
<dbReference type="CDD" id="cd09009">
    <property type="entry name" value="PNP-EcPNPII_like"/>
    <property type="match status" value="1"/>
</dbReference>
<comment type="pathway">
    <text evidence="1">Purine metabolism; purine nucleoside salvage.</text>
</comment>
<evidence type="ECO:0000256" key="12">
    <source>
        <dbReference type="ARBA" id="ARBA00033072"/>
    </source>
</evidence>
<dbReference type="InterPro" id="IPR035994">
    <property type="entry name" value="Nucleoside_phosphorylase_sf"/>
</dbReference>
<name>A0ABM1XJE0_AEDAL</name>
<dbReference type="RefSeq" id="XP_062710135.1">
    <property type="nucleotide sequence ID" value="XM_062854151.1"/>
</dbReference>
<evidence type="ECO:0000256" key="6">
    <source>
        <dbReference type="ARBA" id="ARBA00022679"/>
    </source>
</evidence>
<dbReference type="NCBIfam" id="TIGR01700">
    <property type="entry name" value="PNPH"/>
    <property type="match status" value="1"/>
</dbReference>
<evidence type="ECO:0000256" key="11">
    <source>
        <dbReference type="ARBA" id="ARBA00031036"/>
    </source>
</evidence>
<feature type="domain" description="Nucleoside phosphorylase" evidence="13">
    <location>
        <begin position="72"/>
        <end position="325"/>
    </location>
</feature>
<dbReference type="Pfam" id="PF01048">
    <property type="entry name" value="PNP_UDP_1"/>
    <property type="match status" value="1"/>
</dbReference>
<reference evidence="14" key="2">
    <citation type="submission" date="2025-05" db="UniProtKB">
        <authorList>
            <consortium name="EnsemblMetazoa"/>
        </authorList>
    </citation>
    <scope>IDENTIFICATION</scope>
    <source>
        <strain evidence="14">Foshan</strain>
    </source>
</reference>
<accession>A0ABM1XJE0</accession>
<evidence type="ECO:0000313" key="15">
    <source>
        <dbReference type="Proteomes" id="UP000069940"/>
    </source>
</evidence>
<evidence type="ECO:0000256" key="10">
    <source>
        <dbReference type="ARBA" id="ARBA00023970"/>
    </source>
</evidence>
<dbReference type="NCBIfam" id="TIGR01697">
    <property type="entry name" value="PNPH-PUNA-XAPA"/>
    <property type="match status" value="1"/>
</dbReference>
<evidence type="ECO:0000256" key="4">
    <source>
        <dbReference type="ARBA" id="ARBA00013834"/>
    </source>
</evidence>
<dbReference type="InterPro" id="IPR000845">
    <property type="entry name" value="Nucleoside_phosphorylase_d"/>
</dbReference>
<evidence type="ECO:0000256" key="8">
    <source>
        <dbReference type="ARBA" id="ARBA00023929"/>
    </source>
</evidence>
<comment type="similarity">
    <text evidence="2">Belongs to the PNP/MTAP phosphorylase family.</text>
</comment>
<dbReference type="EnsemblMetazoa" id="AALFPA23_000185.R37787">
    <property type="protein sequence ID" value="AALFPA23_000185.P37787"/>
    <property type="gene ID" value="AALFPA23_000185"/>
</dbReference>
<sequence length="334" mass="36789">MSDKVYVNGITINGSECNGNGSSALTNGTTPVNDDEKIAGVFYNAREEAWYTYDTLQEIANHLLSRTQLRPKIGIILGTGLGSLANQLTDADYIDYQTIPHFPVSTVDGHVGRLIFGYLKGVPVMCMQGRFHYYEGYPLAKCSMPVRVMKLVGCSHLIATNAAGGLNPKYKVGDIMLMKDHINIMGFAGNNPLQGANDSRFGPRFPNMVNAYDWKLLKKAKEIGKDIGIDNDLHEGVYICLGGPNFETVAELKMLRIWGVDAVGMSTVHEITTAVHCGMTCFAFSLITNLCVPEYDTEETPCHDDIVGIGKSRETTLTEMVARMVKHIHMELKK</sequence>
<evidence type="ECO:0000256" key="7">
    <source>
        <dbReference type="ARBA" id="ARBA00023918"/>
    </source>
</evidence>
<dbReference type="Proteomes" id="UP000069940">
    <property type="component" value="Unassembled WGS sequence"/>
</dbReference>
<dbReference type="InterPro" id="IPR011270">
    <property type="entry name" value="Pur_Nuc_Pase_Ino/Guo-sp"/>
</dbReference>
<reference evidence="15" key="1">
    <citation type="journal article" date="2015" name="Proc. Natl. Acad. Sci. U.S.A.">
        <title>Genome sequence of the Asian Tiger mosquito, Aedes albopictus, reveals insights into its biology, genetics, and evolution.</title>
        <authorList>
            <person name="Chen X.G."/>
            <person name="Jiang X."/>
            <person name="Gu J."/>
            <person name="Xu M."/>
            <person name="Wu Y."/>
            <person name="Deng Y."/>
            <person name="Zhang C."/>
            <person name="Bonizzoni M."/>
            <person name="Dermauw W."/>
            <person name="Vontas J."/>
            <person name="Armbruster P."/>
            <person name="Huang X."/>
            <person name="Yang Y."/>
            <person name="Zhang H."/>
            <person name="He W."/>
            <person name="Peng H."/>
            <person name="Liu Y."/>
            <person name="Wu K."/>
            <person name="Chen J."/>
            <person name="Lirakis M."/>
            <person name="Topalis P."/>
            <person name="Van Leeuwen T."/>
            <person name="Hall A.B."/>
            <person name="Jiang X."/>
            <person name="Thorpe C."/>
            <person name="Mueller R.L."/>
            <person name="Sun C."/>
            <person name="Waterhouse R.M."/>
            <person name="Yan G."/>
            <person name="Tu Z.J."/>
            <person name="Fang X."/>
            <person name="James A.A."/>
        </authorList>
    </citation>
    <scope>NUCLEOTIDE SEQUENCE [LARGE SCALE GENOMIC DNA]</scope>
    <source>
        <strain evidence="15">Foshan</strain>
    </source>
</reference>
<dbReference type="PANTHER" id="PTHR11904:SF9">
    <property type="entry name" value="PURINE NUCLEOSIDE PHOSPHORYLASE-RELATED"/>
    <property type="match status" value="1"/>
</dbReference>
<evidence type="ECO:0000259" key="13">
    <source>
        <dbReference type="Pfam" id="PF01048"/>
    </source>
</evidence>
<evidence type="ECO:0000256" key="5">
    <source>
        <dbReference type="ARBA" id="ARBA00022676"/>
    </source>
</evidence>
<dbReference type="NCBIfam" id="NF006054">
    <property type="entry name" value="PRK08202.1"/>
    <property type="match status" value="1"/>
</dbReference>
<dbReference type="Gene3D" id="3.40.50.1580">
    <property type="entry name" value="Nucleoside phosphorylase domain"/>
    <property type="match status" value="1"/>
</dbReference>
<keyword evidence="5" id="KW-0328">Glycosyltransferase</keyword>
<keyword evidence="6" id="KW-0808">Transferase</keyword>
<evidence type="ECO:0000313" key="14">
    <source>
        <dbReference type="EnsemblMetazoa" id="AALFPA23_000185.P37787"/>
    </source>
</evidence>
<keyword evidence="15" id="KW-1185">Reference proteome</keyword>
<evidence type="ECO:0000256" key="1">
    <source>
        <dbReference type="ARBA" id="ARBA00005058"/>
    </source>
</evidence>
<evidence type="ECO:0000256" key="9">
    <source>
        <dbReference type="ARBA" id="ARBA00023950"/>
    </source>
</evidence>
<comment type="catalytic activity">
    <reaction evidence="10">
        <text>guanosine + phosphate = alpha-D-ribose 1-phosphate + guanine</text>
        <dbReference type="Rhea" id="RHEA:13233"/>
        <dbReference type="ChEBI" id="CHEBI:16235"/>
        <dbReference type="ChEBI" id="CHEBI:16750"/>
        <dbReference type="ChEBI" id="CHEBI:43474"/>
        <dbReference type="ChEBI" id="CHEBI:57720"/>
        <dbReference type="EC" id="2.4.2.1"/>
    </reaction>
</comment>
<evidence type="ECO:0000256" key="3">
    <source>
        <dbReference type="ARBA" id="ARBA00011886"/>
    </source>
</evidence>
<comment type="catalytic activity">
    <reaction evidence="7">
        <text>inosine + phosphate = alpha-D-ribose 1-phosphate + hypoxanthine</text>
        <dbReference type="Rhea" id="RHEA:27646"/>
        <dbReference type="ChEBI" id="CHEBI:17368"/>
        <dbReference type="ChEBI" id="CHEBI:17596"/>
        <dbReference type="ChEBI" id="CHEBI:43474"/>
        <dbReference type="ChEBI" id="CHEBI:57720"/>
        <dbReference type="EC" id="2.4.2.1"/>
    </reaction>
</comment>
<dbReference type="EC" id="2.4.2.1" evidence="3"/>
<evidence type="ECO:0000256" key="2">
    <source>
        <dbReference type="ARBA" id="ARBA00006751"/>
    </source>
</evidence>